<keyword evidence="1" id="KW-0732">Signal</keyword>
<dbReference type="InterPro" id="IPR051675">
    <property type="entry name" value="Endo/Exo/Phosphatase_dom_1"/>
</dbReference>
<dbReference type="GO" id="GO:0015628">
    <property type="term" value="P:protein secretion by the type II secretion system"/>
    <property type="evidence" value="ECO:0007669"/>
    <property type="project" value="TreeGrafter"/>
</dbReference>
<dbReference type="Pfam" id="PF12836">
    <property type="entry name" value="HHH_3"/>
    <property type="match status" value="1"/>
</dbReference>
<dbReference type="NCBIfam" id="TIGR00426">
    <property type="entry name" value="competence protein ComEA helix-hairpin-helix repeat region"/>
    <property type="match status" value="1"/>
</dbReference>
<evidence type="ECO:0000259" key="2">
    <source>
        <dbReference type="SMART" id="SM00278"/>
    </source>
</evidence>
<dbReference type="GO" id="GO:0015627">
    <property type="term" value="C:type II protein secretion system complex"/>
    <property type="evidence" value="ECO:0007669"/>
    <property type="project" value="TreeGrafter"/>
</dbReference>
<dbReference type="RefSeq" id="WP_065830924.1">
    <property type="nucleotide sequence ID" value="NZ_LXWI01000029.1"/>
</dbReference>
<dbReference type="OrthoDB" id="5373215at2"/>
<feature type="chain" id="PRO_5041050874" evidence="1">
    <location>
        <begin position="19"/>
        <end position="87"/>
    </location>
</feature>
<organism evidence="3 4">
    <name type="scientific">Helicobacter pullorum</name>
    <dbReference type="NCBI Taxonomy" id="35818"/>
    <lineage>
        <taxon>Bacteria</taxon>
        <taxon>Pseudomonadati</taxon>
        <taxon>Campylobacterota</taxon>
        <taxon>Epsilonproteobacteria</taxon>
        <taxon>Campylobacterales</taxon>
        <taxon>Helicobacteraceae</taxon>
        <taxon>Helicobacter</taxon>
    </lineage>
</organism>
<dbReference type="InterPro" id="IPR003583">
    <property type="entry name" value="Hlx-hairpin-Hlx_DNA-bd_motif"/>
</dbReference>
<protein>
    <submittedName>
        <fullName evidence="3">ComE operon protein 1</fullName>
    </submittedName>
</protein>
<dbReference type="Gene3D" id="1.10.150.320">
    <property type="entry name" value="Photosystem II 12 kDa extrinsic protein"/>
    <property type="match status" value="1"/>
</dbReference>
<feature type="signal peptide" evidence="1">
    <location>
        <begin position="1"/>
        <end position="18"/>
    </location>
</feature>
<accession>A0A1C0W1X2</accession>
<dbReference type="AlphaFoldDB" id="A0A1C0W1X2"/>
<dbReference type="GO" id="GO:0003677">
    <property type="term" value="F:DNA binding"/>
    <property type="evidence" value="ECO:0007669"/>
    <property type="project" value="InterPro"/>
</dbReference>
<feature type="domain" description="Helix-hairpin-helix DNA-binding motif class 1" evidence="2">
    <location>
        <begin position="56"/>
        <end position="75"/>
    </location>
</feature>
<dbReference type="PANTHER" id="PTHR21180">
    <property type="entry name" value="ENDONUCLEASE/EXONUCLEASE/PHOSPHATASE FAMILY DOMAIN-CONTAINING PROTEIN 1"/>
    <property type="match status" value="1"/>
</dbReference>
<sequence length="87" mass="9684">MLKLLATLFLAISFLFGAVDLNKASKEELMSIKGIGEAKAQAIIDYREKTPLKSIDDLKNIKGFGPKIIEKIRPSVVVENQEIQPKQ</sequence>
<feature type="domain" description="Helix-hairpin-helix DNA-binding motif class 1" evidence="2">
    <location>
        <begin position="27"/>
        <end position="46"/>
    </location>
</feature>
<dbReference type="InterPro" id="IPR010994">
    <property type="entry name" value="RuvA_2-like"/>
</dbReference>
<proteinExistence type="predicted"/>
<dbReference type="InterPro" id="IPR004509">
    <property type="entry name" value="Competence_ComEA_HhH"/>
</dbReference>
<dbReference type="EMBL" id="UGJF01000001">
    <property type="protein sequence ID" value="STQ88650.1"/>
    <property type="molecule type" value="Genomic_DNA"/>
</dbReference>
<dbReference type="SUPFAM" id="SSF47781">
    <property type="entry name" value="RuvA domain 2-like"/>
    <property type="match status" value="1"/>
</dbReference>
<dbReference type="Proteomes" id="UP000255269">
    <property type="component" value="Unassembled WGS sequence"/>
</dbReference>
<evidence type="ECO:0000256" key="1">
    <source>
        <dbReference type="SAM" id="SignalP"/>
    </source>
</evidence>
<evidence type="ECO:0000313" key="3">
    <source>
        <dbReference type="EMBL" id="STQ88650.1"/>
    </source>
</evidence>
<dbReference type="GO" id="GO:0006281">
    <property type="term" value="P:DNA repair"/>
    <property type="evidence" value="ECO:0007669"/>
    <property type="project" value="InterPro"/>
</dbReference>
<reference evidence="3 4" key="1">
    <citation type="submission" date="2018-06" db="EMBL/GenBank/DDBJ databases">
        <authorList>
            <consortium name="Pathogen Informatics"/>
            <person name="Doyle S."/>
        </authorList>
    </citation>
    <scope>NUCLEOTIDE SEQUENCE [LARGE SCALE GENOMIC DNA]</scope>
    <source>
        <strain evidence="3 4">NCTC13156</strain>
    </source>
</reference>
<gene>
    <name evidence="3" type="primary">comEA</name>
    <name evidence="3" type="ORF">NCTC13156_01503</name>
</gene>
<evidence type="ECO:0000313" key="4">
    <source>
        <dbReference type="Proteomes" id="UP000255269"/>
    </source>
</evidence>
<name>A0A1C0W1X2_9HELI</name>
<dbReference type="SMART" id="SM00278">
    <property type="entry name" value="HhH1"/>
    <property type="match status" value="2"/>
</dbReference>
<dbReference type="PANTHER" id="PTHR21180:SF32">
    <property type="entry name" value="ENDONUCLEASE_EXONUCLEASE_PHOSPHATASE FAMILY DOMAIN-CONTAINING PROTEIN 1"/>
    <property type="match status" value="1"/>
</dbReference>